<accession>A0A0S3S714</accession>
<name>A0A0S3S714_PHAAN</name>
<sequence>ASLGGLSGRSNSLTERLKRGEGGLCWELLKITGTSLSLRNRHLDQWILLGLDLGLNWRRNLSLQQMFLLESFLEGSL</sequence>
<evidence type="ECO:0000313" key="2">
    <source>
        <dbReference type="Proteomes" id="UP000291084"/>
    </source>
</evidence>
<keyword evidence="2" id="KW-1185">Reference proteome</keyword>
<feature type="non-terminal residue" evidence="1">
    <location>
        <position position="1"/>
    </location>
</feature>
<proteinExistence type="predicted"/>
<reference evidence="1 2" key="1">
    <citation type="journal article" date="2015" name="Sci. Rep.">
        <title>The power of single molecule real-time sequencing technology in the de novo assembly of a eukaryotic genome.</title>
        <authorList>
            <person name="Sakai H."/>
            <person name="Naito K."/>
            <person name="Ogiso-Tanaka E."/>
            <person name="Takahashi Y."/>
            <person name="Iseki K."/>
            <person name="Muto C."/>
            <person name="Satou K."/>
            <person name="Teruya K."/>
            <person name="Shiroma A."/>
            <person name="Shimoji M."/>
            <person name="Hirano T."/>
            <person name="Itoh T."/>
            <person name="Kaga A."/>
            <person name="Tomooka N."/>
        </authorList>
    </citation>
    <scope>NUCLEOTIDE SEQUENCE [LARGE SCALE GENOMIC DNA]</scope>
    <source>
        <strain evidence="2">cv. Shumari</strain>
    </source>
</reference>
<evidence type="ECO:0000313" key="1">
    <source>
        <dbReference type="EMBL" id="BAT88610.1"/>
    </source>
</evidence>
<dbReference type="EMBL" id="AP015038">
    <property type="protein sequence ID" value="BAT88610.1"/>
    <property type="molecule type" value="Genomic_DNA"/>
</dbReference>
<dbReference type="Proteomes" id="UP000291084">
    <property type="component" value="Chromosome 5"/>
</dbReference>
<gene>
    <name evidence="1" type="primary">Vigan.05G214900</name>
    <name evidence="1" type="ORF">VIGAN_05214900</name>
</gene>
<organism evidence="1 2">
    <name type="scientific">Vigna angularis var. angularis</name>
    <dbReference type="NCBI Taxonomy" id="157739"/>
    <lineage>
        <taxon>Eukaryota</taxon>
        <taxon>Viridiplantae</taxon>
        <taxon>Streptophyta</taxon>
        <taxon>Embryophyta</taxon>
        <taxon>Tracheophyta</taxon>
        <taxon>Spermatophyta</taxon>
        <taxon>Magnoliopsida</taxon>
        <taxon>eudicotyledons</taxon>
        <taxon>Gunneridae</taxon>
        <taxon>Pentapetalae</taxon>
        <taxon>rosids</taxon>
        <taxon>fabids</taxon>
        <taxon>Fabales</taxon>
        <taxon>Fabaceae</taxon>
        <taxon>Papilionoideae</taxon>
        <taxon>50 kb inversion clade</taxon>
        <taxon>NPAAA clade</taxon>
        <taxon>indigoferoid/millettioid clade</taxon>
        <taxon>Phaseoleae</taxon>
        <taxon>Vigna</taxon>
    </lineage>
</organism>
<dbReference type="AlphaFoldDB" id="A0A0S3S714"/>
<protein>
    <submittedName>
        <fullName evidence="1">Uncharacterized protein</fullName>
    </submittedName>
</protein>